<reference evidence="1 2" key="1">
    <citation type="journal article" date="2011" name="Mol. Biol. Evol.">
        <title>Phylogenomic evidence for the presence of a flagellum and cbb3 oxidase in the free-living mitochondrial ancestor.</title>
        <authorList>
            <person name="Sassera D."/>
            <person name="Lo N."/>
            <person name="Epis S."/>
            <person name="D'Auria G."/>
            <person name="Montagna M."/>
            <person name="Comandatore F."/>
            <person name="Horner D."/>
            <person name="Pereto J."/>
            <person name="Luciano A.M."/>
            <person name="Franciosi F."/>
            <person name="Ferri E."/>
            <person name="Crotti E."/>
            <person name="Bazzocchi C."/>
            <person name="Daffonchio D."/>
            <person name="Sacchi L."/>
            <person name="Moya A."/>
            <person name="Latorre A."/>
            <person name="Bandi C."/>
        </authorList>
    </citation>
    <scope>NUCLEOTIDE SEQUENCE [LARGE SCALE GENOMIC DNA]</scope>
    <source>
        <strain evidence="1 2">IricVA</strain>
    </source>
</reference>
<name>F7XWN5_MIDMI</name>
<organism evidence="1 2">
    <name type="scientific">Midichloria mitochondrii (strain IricVA)</name>
    <dbReference type="NCBI Taxonomy" id="696127"/>
    <lineage>
        <taxon>Bacteria</taxon>
        <taxon>Pseudomonadati</taxon>
        <taxon>Pseudomonadota</taxon>
        <taxon>Alphaproteobacteria</taxon>
        <taxon>Rickettsiales</taxon>
        <taxon>Candidatus Midichloriaceae</taxon>
        <taxon>Candidatus Midichloria</taxon>
    </lineage>
</organism>
<accession>F7XWN5</accession>
<evidence type="ECO:0000313" key="1">
    <source>
        <dbReference type="EMBL" id="AEI89084.1"/>
    </source>
</evidence>
<dbReference type="KEGG" id="mmn:midi_00794"/>
<dbReference type="AlphaFoldDB" id="F7XWN5"/>
<gene>
    <name evidence="1" type="ordered locus">midi_00794</name>
</gene>
<dbReference type="HOGENOM" id="CLU_3345988_0_0_5"/>
<evidence type="ECO:0000313" key="2">
    <source>
        <dbReference type="Proteomes" id="UP000006639"/>
    </source>
</evidence>
<protein>
    <submittedName>
        <fullName evidence="1">Uncharacterized protein</fullName>
    </submittedName>
</protein>
<dbReference type="EMBL" id="CP002130">
    <property type="protein sequence ID" value="AEI89084.1"/>
    <property type="molecule type" value="Genomic_DNA"/>
</dbReference>
<dbReference type="Proteomes" id="UP000006639">
    <property type="component" value="Chromosome"/>
</dbReference>
<proteinExistence type="predicted"/>
<keyword evidence="2" id="KW-1185">Reference proteome</keyword>
<sequence>MSSTQYISLEKTGSWAYSLRQTEVTYLITLGRCPFLF</sequence>